<dbReference type="InterPro" id="IPR005875">
    <property type="entry name" value="PurK"/>
</dbReference>
<dbReference type="EC" id="6.3.4.18" evidence="5 6"/>
<reference evidence="9" key="1">
    <citation type="journal article" date="2011" name="J. Bacteriol.">
        <title>Genome sequences of eight morphologically diverse alphaproteobacteria.</title>
        <authorList>
            <consortium name="US DOE Joint Genome Institute"/>
            <person name="Brown P.J."/>
            <person name="Kysela D.T."/>
            <person name="Buechlein A."/>
            <person name="Hemmerich C."/>
            <person name="Brun Y.V."/>
        </authorList>
    </citation>
    <scope>NUCLEOTIDE SEQUENCE [LARGE SCALE GENOMIC DNA]</scope>
    <source>
        <strain evidence="9">ATCC 51888 / DSM 1869 / NCIB 11706 / TK 0415</strain>
    </source>
</reference>
<evidence type="ECO:0000256" key="3">
    <source>
        <dbReference type="ARBA" id="ARBA00022755"/>
    </source>
</evidence>
<feature type="binding site" evidence="5">
    <location>
        <begin position="275"/>
        <end position="276"/>
    </location>
    <ligand>
        <name>ATP</name>
        <dbReference type="ChEBI" id="CHEBI:30616"/>
    </ligand>
</feature>
<dbReference type="HAMAP" id="MF_01928">
    <property type="entry name" value="PurK"/>
    <property type="match status" value="1"/>
</dbReference>
<feature type="binding site" evidence="5">
    <location>
        <position position="152"/>
    </location>
    <ligand>
        <name>ATP</name>
        <dbReference type="ChEBI" id="CHEBI:30616"/>
    </ligand>
</feature>
<dbReference type="InterPro" id="IPR011054">
    <property type="entry name" value="Rudment_hybrid_motif"/>
</dbReference>
<dbReference type="OrthoDB" id="9804625at2"/>
<dbReference type="InterPro" id="IPR003135">
    <property type="entry name" value="ATP-grasp_carboxylate-amine"/>
</dbReference>
<comment type="function">
    <text evidence="5">Catalyzes the ATP-dependent conversion of 5-aminoimidazole ribonucleotide (AIR) and HCO(3)(-) to N5-carboxyaminoimidazole ribonucleotide (N5-CAIR).</text>
</comment>
<evidence type="ECO:0000256" key="1">
    <source>
        <dbReference type="ARBA" id="ARBA00022598"/>
    </source>
</evidence>
<dbReference type="SUPFAM" id="SSF51246">
    <property type="entry name" value="Rudiment single hybrid motif"/>
    <property type="match status" value="1"/>
</dbReference>
<feature type="binding site" evidence="5">
    <location>
        <begin position="187"/>
        <end position="190"/>
    </location>
    <ligand>
        <name>ATP</name>
        <dbReference type="ChEBI" id="CHEBI:30616"/>
    </ligand>
</feature>
<keyword evidence="3 5" id="KW-0658">Purine biosynthesis</keyword>
<evidence type="ECO:0000256" key="4">
    <source>
        <dbReference type="ARBA" id="ARBA00022840"/>
    </source>
</evidence>
<name>D8JTA3_HYPDA</name>
<organism evidence="8 9">
    <name type="scientific">Hyphomicrobium denitrificans (strain ATCC 51888 / DSM 1869 / NCIMB 11706 / TK 0415)</name>
    <dbReference type="NCBI Taxonomy" id="582899"/>
    <lineage>
        <taxon>Bacteria</taxon>
        <taxon>Pseudomonadati</taxon>
        <taxon>Pseudomonadota</taxon>
        <taxon>Alphaproteobacteria</taxon>
        <taxon>Hyphomicrobiales</taxon>
        <taxon>Hyphomicrobiaceae</taxon>
        <taxon>Hyphomicrobium</taxon>
    </lineage>
</organism>
<dbReference type="InterPro" id="IPR013815">
    <property type="entry name" value="ATP_grasp_subdomain_1"/>
</dbReference>
<dbReference type="PANTHER" id="PTHR11609">
    <property type="entry name" value="PURINE BIOSYNTHESIS PROTEIN 6/7, PUR6/7"/>
    <property type="match status" value="1"/>
</dbReference>
<dbReference type="NCBIfam" id="TIGR01161">
    <property type="entry name" value="purK"/>
    <property type="match status" value="1"/>
</dbReference>
<keyword evidence="4 5" id="KW-0067">ATP-binding</keyword>
<dbReference type="InterPro" id="IPR011761">
    <property type="entry name" value="ATP-grasp"/>
</dbReference>
<keyword evidence="9" id="KW-1185">Reference proteome</keyword>
<evidence type="ECO:0000256" key="5">
    <source>
        <dbReference type="HAMAP-Rule" id="MF_01928"/>
    </source>
</evidence>
<feature type="binding site" evidence="5">
    <location>
        <begin position="157"/>
        <end position="163"/>
    </location>
    <ligand>
        <name>ATP</name>
        <dbReference type="ChEBI" id="CHEBI:30616"/>
    </ligand>
</feature>
<dbReference type="InterPro" id="IPR054350">
    <property type="entry name" value="PurT/PurK_preATP-grasp"/>
</dbReference>
<sequence>MTANAMTALPPGSTIGILGGGQLGRMLAMAAARLGFRSHIYAPEADSPAFEVATAHTIAAYEDEAQLAAFAKAIDVATYEFENIPVATVEFLSRQIPVRPGAKALACAQDRLNEKSLARELGAVTAEFATIDSLADLEKALDGGFAIPSVLKTRRFGYDGKGQAKILARKDAAAAWAAMRDAPSILESFVDFRAEVSIVAARAADGTFAAFDVTENEHRNHILHRSVAPARLAPDVADEAIVTTRKIAERLDYVGVFAIEFFVVSDNDRDRLFVNEMAPRVHNSGHWTIDGALTSQFEQHIRAVAGWPLGATDLKAAGAEMINLIGDDILAWSEIAATPGSFFHHYGKRDVRPGRKMGHVNRLLTAAPG</sequence>
<feature type="binding site" evidence="5">
    <location>
        <position position="218"/>
    </location>
    <ligand>
        <name>ATP</name>
        <dbReference type="ChEBI" id="CHEBI:30616"/>
    </ligand>
</feature>
<accession>D8JTA3</accession>
<dbReference type="NCBIfam" id="NF004679">
    <property type="entry name" value="PRK06019.1-5"/>
    <property type="match status" value="1"/>
</dbReference>
<dbReference type="KEGG" id="hdn:Hden_2625"/>
<dbReference type="FunFam" id="3.40.50.20:FF:000016">
    <property type="entry name" value="N5-carboxyaminoimidazole ribonucleotide synthase"/>
    <property type="match status" value="1"/>
</dbReference>
<dbReference type="UniPathway" id="UPA00074">
    <property type="reaction ID" value="UER00942"/>
</dbReference>
<protein>
    <recommendedName>
        <fullName evidence="5 6">N5-carboxyaminoimidazole ribonucleotide synthase</fullName>
        <shortName evidence="5 6">N5-CAIR synthase</shortName>
        <ecNumber evidence="5 6">6.3.4.18</ecNumber>
    </recommendedName>
    <alternativeName>
        <fullName evidence="5 6">5-(carboxyamino)imidazole ribonucleotide synthetase</fullName>
    </alternativeName>
</protein>
<dbReference type="Gene3D" id="3.30.1490.20">
    <property type="entry name" value="ATP-grasp fold, A domain"/>
    <property type="match status" value="1"/>
</dbReference>
<feature type="binding site" evidence="5">
    <location>
        <position position="195"/>
    </location>
    <ligand>
        <name>ATP</name>
        <dbReference type="ChEBI" id="CHEBI:30616"/>
    </ligand>
</feature>
<dbReference type="Gene3D" id="3.30.470.20">
    <property type="entry name" value="ATP-grasp fold, B domain"/>
    <property type="match status" value="1"/>
</dbReference>
<evidence type="ECO:0000313" key="9">
    <source>
        <dbReference type="Proteomes" id="UP000002033"/>
    </source>
</evidence>
<comment type="similarity">
    <text evidence="5 6">Belongs to the PurK/PurT family.</text>
</comment>
<dbReference type="Pfam" id="PF22660">
    <property type="entry name" value="RS_preATP-grasp-like"/>
    <property type="match status" value="1"/>
</dbReference>
<gene>
    <name evidence="5 6" type="primary">purK</name>
    <name evidence="8" type="ordered locus">Hden_2625</name>
</gene>
<comment type="subunit">
    <text evidence="5 6">Homodimer.</text>
</comment>
<dbReference type="Pfam" id="PF02222">
    <property type="entry name" value="ATP-grasp"/>
    <property type="match status" value="1"/>
</dbReference>
<keyword evidence="8" id="KW-0456">Lyase</keyword>
<comment type="pathway">
    <text evidence="5 6">Purine metabolism; IMP biosynthesis via de novo pathway; 5-amino-1-(5-phospho-D-ribosyl)imidazole-4-carboxylate from 5-amino-1-(5-phospho-D-ribosyl)imidazole (N5-CAIR route): step 1/2.</text>
</comment>
<evidence type="ECO:0000313" key="8">
    <source>
        <dbReference type="EMBL" id="ADJ24421.1"/>
    </source>
</evidence>
<dbReference type="PROSITE" id="PS50975">
    <property type="entry name" value="ATP_GRASP"/>
    <property type="match status" value="1"/>
</dbReference>
<evidence type="ECO:0000256" key="6">
    <source>
        <dbReference type="RuleBase" id="RU361200"/>
    </source>
</evidence>
<dbReference type="NCBIfam" id="NF004676">
    <property type="entry name" value="PRK06019.1-2"/>
    <property type="match status" value="1"/>
</dbReference>
<keyword evidence="2 5" id="KW-0547">Nucleotide-binding</keyword>
<feature type="domain" description="ATP-grasp" evidence="7">
    <location>
        <begin position="115"/>
        <end position="305"/>
    </location>
</feature>
<dbReference type="SUPFAM" id="SSF56059">
    <property type="entry name" value="Glutathione synthetase ATP-binding domain-like"/>
    <property type="match status" value="1"/>
</dbReference>
<dbReference type="AlphaFoldDB" id="D8JTA3"/>
<dbReference type="GO" id="GO:0004638">
    <property type="term" value="F:phosphoribosylaminoimidazole carboxylase activity"/>
    <property type="evidence" value="ECO:0007669"/>
    <property type="project" value="InterPro"/>
</dbReference>
<dbReference type="Gene3D" id="3.40.50.20">
    <property type="match status" value="1"/>
</dbReference>
<dbReference type="eggNOG" id="COG0026">
    <property type="taxonomic scope" value="Bacteria"/>
</dbReference>
<evidence type="ECO:0000259" key="7">
    <source>
        <dbReference type="PROSITE" id="PS50975"/>
    </source>
</evidence>
<dbReference type="GO" id="GO:0005524">
    <property type="term" value="F:ATP binding"/>
    <property type="evidence" value="ECO:0007669"/>
    <property type="project" value="UniProtKB-UniRule"/>
</dbReference>
<dbReference type="GO" id="GO:0046872">
    <property type="term" value="F:metal ion binding"/>
    <property type="evidence" value="ECO:0007669"/>
    <property type="project" value="InterPro"/>
</dbReference>
<dbReference type="GO" id="GO:0006189">
    <property type="term" value="P:'de novo' IMP biosynthetic process"/>
    <property type="evidence" value="ECO:0007669"/>
    <property type="project" value="UniProtKB-UniRule"/>
</dbReference>
<proteinExistence type="inferred from homology"/>
<dbReference type="PANTHER" id="PTHR11609:SF5">
    <property type="entry name" value="PHOSPHORIBOSYLAMINOIMIDAZOLE CARBOXYLASE"/>
    <property type="match status" value="1"/>
</dbReference>
<feature type="binding site" evidence="5">
    <location>
        <position position="111"/>
    </location>
    <ligand>
        <name>ATP</name>
        <dbReference type="ChEBI" id="CHEBI:30616"/>
    </ligand>
</feature>
<dbReference type="HOGENOM" id="CLU_011534_0_1_5"/>
<keyword evidence="1 5" id="KW-0436">Ligase</keyword>
<evidence type="ECO:0000256" key="2">
    <source>
        <dbReference type="ARBA" id="ARBA00022741"/>
    </source>
</evidence>
<dbReference type="GO" id="GO:0034028">
    <property type="term" value="F:5-(carboxyamino)imidazole ribonucleotide synthase activity"/>
    <property type="evidence" value="ECO:0007669"/>
    <property type="project" value="UniProtKB-UniRule"/>
</dbReference>
<comment type="function">
    <text evidence="6">Catalyzes the ATP-dependent conversion of 5-aminoimidazole ribonucleotide (AIR) and HCO(3)- to N5-carboxyaminoimidazole ribonucleotide (N5-CAIR).</text>
</comment>
<dbReference type="Proteomes" id="UP000002033">
    <property type="component" value="Chromosome"/>
</dbReference>
<dbReference type="GO" id="GO:0005829">
    <property type="term" value="C:cytosol"/>
    <property type="evidence" value="ECO:0007669"/>
    <property type="project" value="TreeGrafter"/>
</dbReference>
<comment type="catalytic activity">
    <reaction evidence="5 6">
        <text>5-amino-1-(5-phospho-beta-D-ribosyl)imidazole + hydrogencarbonate + ATP = 5-carboxyamino-1-(5-phospho-D-ribosyl)imidazole + ADP + phosphate + 2 H(+)</text>
        <dbReference type="Rhea" id="RHEA:19317"/>
        <dbReference type="ChEBI" id="CHEBI:15378"/>
        <dbReference type="ChEBI" id="CHEBI:17544"/>
        <dbReference type="ChEBI" id="CHEBI:30616"/>
        <dbReference type="ChEBI" id="CHEBI:43474"/>
        <dbReference type="ChEBI" id="CHEBI:58730"/>
        <dbReference type="ChEBI" id="CHEBI:137981"/>
        <dbReference type="ChEBI" id="CHEBI:456216"/>
        <dbReference type="EC" id="6.3.4.18"/>
    </reaction>
</comment>
<dbReference type="STRING" id="582899.Hden_2625"/>
<dbReference type="InterPro" id="IPR016185">
    <property type="entry name" value="PreATP-grasp_dom_sf"/>
</dbReference>
<dbReference type="Pfam" id="PF17769">
    <property type="entry name" value="PurK_C"/>
    <property type="match status" value="1"/>
</dbReference>
<dbReference type="SUPFAM" id="SSF52440">
    <property type="entry name" value="PreATP-grasp domain"/>
    <property type="match status" value="1"/>
</dbReference>
<dbReference type="InterPro" id="IPR040686">
    <property type="entry name" value="PurK_C"/>
</dbReference>
<dbReference type="EMBL" id="CP002083">
    <property type="protein sequence ID" value="ADJ24421.1"/>
    <property type="molecule type" value="Genomic_DNA"/>
</dbReference>